<accession>A0A9P4I5A3</accession>
<dbReference type="Proteomes" id="UP000799772">
    <property type="component" value="Unassembled WGS sequence"/>
</dbReference>
<keyword evidence="3" id="KW-1133">Transmembrane helix</keyword>
<name>A0A9P4I5A3_9PEZI</name>
<protein>
    <recommendedName>
        <fullName evidence="2">Altered inheritance of mitochondria protein 6</fullName>
    </recommendedName>
</protein>
<comment type="caution">
    <text evidence="4">The sequence shown here is derived from an EMBL/GenBank/DDBJ whole genome shotgun (WGS) entry which is preliminary data.</text>
</comment>
<evidence type="ECO:0000313" key="4">
    <source>
        <dbReference type="EMBL" id="KAF2093427.1"/>
    </source>
</evidence>
<evidence type="ECO:0000256" key="2">
    <source>
        <dbReference type="ARBA" id="ARBA00014286"/>
    </source>
</evidence>
<dbReference type="PANTHER" id="PTHR31571">
    <property type="entry name" value="ALTERED INHERITANCE OF MITOCHONDRIA PROTEIN 6"/>
    <property type="match status" value="1"/>
</dbReference>
<evidence type="ECO:0000256" key="1">
    <source>
        <dbReference type="ARBA" id="ARBA00008858"/>
    </source>
</evidence>
<dbReference type="EMBL" id="ML978138">
    <property type="protein sequence ID" value="KAF2093427.1"/>
    <property type="molecule type" value="Genomic_DNA"/>
</dbReference>
<feature type="transmembrane region" description="Helical" evidence="3">
    <location>
        <begin position="58"/>
        <end position="77"/>
    </location>
</feature>
<keyword evidence="5" id="KW-1185">Reference proteome</keyword>
<organism evidence="4 5">
    <name type="scientific">Rhizodiscina lignyota</name>
    <dbReference type="NCBI Taxonomy" id="1504668"/>
    <lineage>
        <taxon>Eukaryota</taxon>
        <taxon>Fungi</taxon>
        <taxon>Dikarya</taxon>
        <taxon>Ascomycota</taxon>
        <taxon>Pezizomycotina</taxon>
        <taxon>Dothideomycetes</taxon>
        <taxon>Pleosporomycetidae</taxon>
        <taxon>Aulographales</taxon>
        <taxon>Rhizodiscinaceae</taxon>
        <taxon>Rhizodiscina</taxon>
    </lineage>
</organism>
<sequence length="399" mass="44971">MELRSSSSSNGSDDPMIRTDLESNVREGQKKQPSLPIRAWVAPVTLLKNRKGHRVSDLFKTVACLMTALCIFQFIWIQHLQSGLVRVPNDPFDIRFGDNVNQNSPSIWDSERQSFIHNAVPVPVHSHNDYWRRIPLFEALGSGCISVEADVHLSNSDLLVGHASSSLNGASTLRSMYLEPLQRMLEMQNAHITDGTWRGIFDQAPQQTVVLLIDHKTAGPETFAELDVQLQPLRDLDYLTYWNGTERVMRPLTVVASGNAPFQSVMALNATHRDIFWDAQLDMLFSADDNFDVDPPIYAYNRSNSYFASTEFKRARLYTWHNESLPLPDTPSAKDIASTQIEQAKARGLIARYWDTPASPPNLRDIAWRVLVQLKVGILNMDDLGAVRARASGWGQIEL</sequence>
<dbReference type="AlphaFoldDB" id="A0A9P4I5A3"/>
<dbReference type="PANTHER" id="PTHR31571:SF1">
    <property type="entry name" value="ALTERED INHERITANCE OF MITOCHONDRIA PROTEIN 6"/>
    <property type="match status" value="1"/>
</dbReference>
<keyword evidence="3" id="KW-0472">Membrane</keyword>
<evidence type="ECO:0000313" key="5">
    <source>
        <dbReference type="Proteomes" id="UP000799772"/>
    </source>
</evidence>
<evidence type="ECO:0000256" key="3">
    <source>
        <dbReference type="SAM" id="Phobius"/>
    </source>
</evidence>
<dbReference type="SUPFAM" id="SSF51695">
    <property type="entry name" value="PLC-like phosphodiesterases"/>
    <property type="match status" value="1"/>
</dbReference>
<dbReference type="GO" id="GO:0008081">
    <property type="term" value="F:phosphoric diester hydrolase activity"/>
    <property type="evidence" value="ECO:0007669"/>
    <property type="project" value="InterPro"/>
</dbReference>
<comment type="similarity">
    <text evidence="1">Belongs to the AIM6 family.</text>
</comment>
<proteinExistence type="inferred from homology"/>
<gene>
    <name evidence="4" type="ORF">NA57DRAFT_61544</name>
</gene>
<dbReference type="InterPro" id="IPR051236">
    <property type="entry name" value="HAT_RTT109-like"/>
</dbReference>
<keyword evidence="3" id="KW-0812">Transmembrane</keyword>
<dbReference type="InterPro" id="IPR017946">
    <property type="entry name" value="PLC-like_Pdiesterase_TIM-brl"/>
</dbReference>
<dbReference type="GO" id="GO:0006629">
    <property type="term" value="P:lipid metabolic process"/>
    <property type="evidence" value="ECO:0007669"/>
    <property type="project" value="InterPro"/>
</dbReference>
<dbReference type="OrthoDB" id="4153866at2759"/>
<reference evidence="4" key="1">
    <citation type="journal article" date="2020" name="Stud. Mycol.">
        <title>101 Dothideomycetes genomes: a test case for predicting lifestyles and emergence of pathogens.</title>
        <authorList>
            <person name="Haridas S."/>
            <person name="Albert R."/>
            <person name="Binder M."/>
            <person name="Bloem J."/>
            <person name="Labutti K."/>
            <person name="Salamov A."/>
            <person name="Andreopoulos B."/>
            <person name="Baker S."/>
            <person name="Barry K."/>
            <person name="Bills G."/>
            <person name="Bluhm B."/>
            <person name="Cannon C."/>
            <person name="Castanera R."/>
            <person name="Culley D."/>
            <person name="Daum C."/>
            <person name="Ezra D."/>
            <person name="Gonzalez J."/>
            <person name="Henrissat B."/>
            <person name="Kuo A."/>
            <person name="Liang C."/>
            <person name="Lipzen A."/>
            <person name="Lutzoni F."/>
            <person name="Magnuson J."/>
            <person name="Mondo S."/>
            <person name="Nolan M."/>
            <person name="Ohm R."/>
            <person name="Pangilinan J."/>
            <person name="Park H.-J."/>
            <person name="Ramirez L."/>
            <person name="Alfaro M."/>
            <person name="Sun H."/>
            <person name="Tritt A."/>
            <person name="Yoshinaga Y."/>
            <person name="Zwiers L.-H."/>
            <person name="Turgeon B."/>
            <person name="Goodwin S."/>
            <person name="Spatafora J."/>
            <person name="Crous P."/>
            <person name="Grigoriev I."/>
        </authorList>
    </citation>
    <scope>NUCLEOTIDE SEQUENCE</scope>
    <source>
        <strain evidence="4">CBS 133067</strain>
    </source>
</reference>